<proteinExistence type="predicted"/>
<gene>
    <name evidence="1" type="ORF">OXD698_LOCUS53915</name>
</gene>
<comment type="caution">
    <text evidence="1">The sequence shown here is derived from an EMBL/GenBank/DDBJ whole genome shotgun (WGS) entry which is preliminary data.</text>
</comment>
<reference evidence="1" key="1">
    <citation type="submission" date="2021-02" db="EMBL/GenBank/DDBJ databases">
        <authorList>
            <person name="Nowell W R."/>
        </authorList>
    </citation>
    <scope>NUCLEOTIDE SEQUENCE</scope>
</reference>
<dbReference type="AlphaFoldDB" id="A0A820RZU5"/>
<protein>
    <submittedName>
        <fullName evidence="1">Uncharacterized protein</fullName>
    </submittedName>
</protein>
<feature type="non-terminal residue" evidence="1">
    <location>
        <position position="105"/>
    </location>
</feature>
<evidence type="ECO:0000313" key="1">
    <source>
        <dbReference type="EMBL" id="CAF4442670.1"/>
    </source>
</evidence>
<evidence type="ECO:0000313" key="2">
    <source>
        <dbReference type="Proteomes" id="UP000663844"/>
    </source>
</evidence>
<name>A0A820RZU5_9BILA</name>
<organism evidence="1 2">
    <name type="scientific">Adineta steineri</name>
    <dbReference type="NCBI Taxonomy" id="433720"/>
    <lineage>
        <taxon>Eukaryota</taxon>
        <taxon>Metazoa</taxon>
        <taxon>Spiralia</taxon>
        <taxon>Gnathifera</taxon>
        <taxon>Rotifera</taxon>
        <taxon>Eurotatoria</taxon>
        <taxon>Bdelloidea</taxon>
        <taxon>Adinetida</taxon>
        <taxon>Adinetidae</taxon>
        <taxon>Adineta</taxon>
    </lineage>
</organism>
<accession>A0A820RZU5</accession>
<sequence>MTFQSCLGSNSFGIDFQNLIFEIFIPIKNESKFHLLSNNYDSLLINQLIVDRTNINKDESHANLPMMVIDTKNFDLENRSIILIEQEKNFNSMQTANVTVIFNRP</sequence>
<dbReference type="Proteomes" id="UP000663844">
    <property type="component" value="Unassembled WGS sequence"/>
</dbReference>
<dbReference type="EMBL" id="CAJOAZ010031803">
    <property type="protein sequence ID" value="CAF4442670.1"/>
    <property type="molecule type" value="Genomic_DNA"/>
</dbReference>